<reference evidence="2 3" key="1">
    <citation type="submission" date="2021-06" db="EMBL/GenBank/DDBJ databases">
        <title>Caerostris darwini draft genome.</title>
        <authorList>
            <person name="Kono N."/>
            <person name="Arakawa K."/>
        </authorList>
    </citation>
    <scope>NUCLEOTIDE SEQUENCE [LARGE SCALE GENOMIC DNA]</scope>
</reference>
<accession>A0AAV4V8M0</accession>
<feature type="non-terminal residue" evidence="2">
    <location>
        <position position="1"/>
    </location>
</feature>
<proteinExistence type="predicted"/>
<dbReference type="InterPro" id="IPR009003">
    <property type="entry name" value="Peptidase_S1_PA"/>
</dbReference>
<sequence>FSNSVPRFLQFVPVSIINNKVCETWHRKQGINIRIHDEMMCAGYEYGGKDACQVIRWTFDDGRPKCVVPYRNRVCWIFVRQAVPTWHLPQGVQLSRLGVLRLALN</sequence>
<dbReference type="Gene3D" id="2.40.10.10">
    <property type="entry name" value="Trypsin-like serine proteases"/>
    <property type="match status" value="1"/>
</dbReference>
<keyword evidence="3" id="KW-1185">Reference proteome</keyword>
<dbReference type="Pfam" id="PF00089">
    <property type="entry name" value="Trypsin"/>
    <property type="match status" value="1"/>
</dbReference>
<dbReference type="SUPFAM" id="SSF50494">
    <property type="entry name" value="Trypsin-like serine proteases"/>
    <property type="match status" value="1"/>
</dbReference>
<dbReference type="GO" id="GO:0006508">
    <property type="term" value="P:proteolysis"/>
    <property type="evidence" value="ECO:0007669"/>
    <property type="project" value="InterPro"/>
</dbReference>
<dbReference type="EMBL" id="BPLQ01012485">
    <property type="protein sequence ID" value="GIY65865.1"/>
    <property type="molecule type" value="Genomic_DNA"/>
</dbReference>
<feature type="domain" description="Peptidase S1" evidence="1">
    <location>
        <begin position="6"/>
        <end position="53"/>
    </location>
</feature>
<gene>
    <name evidence="2" type="ORF">CDAR_235521</name>
</gene>
<dbReference type="AlphaFoldDB" id="A0AAV4V8M0"/>
<evidence type="ECO:0000313" key="3">
    <source>
        <dbReference type="Proteomes" id="UP001054837"/>
    </source>
</evidence>
<evidence type="ECO:0000313" key="2">
    <source>
        <dbReference type="EMBL" id="GIY65865.1"/>
    </source>
</evidence>
<organism evidence="2 3">
    <name type="scientific">Caerostris darwini</name>
    <dbReference type="NCBI Taxonomy" id="1538125"/>
    <lineage>
        <taxon>Eukaryota</taxon>
        <taxon>Metazoa</taxon>
        <taxon>Ecdysozoa</taxon>
        <taxon>Arthropoda</taxon>
        <taxon>Chelicerata</taxon>
        <taxon>Arachnida</taxon>
        <taxon>Araneae</taxon>
        <taxon>Araneomorphae</taxon>
        <taxon>Entelegynae</taxon>
        <taxon>Araneoidea</taxon>
        <taxon>Araneidae</taxon>
        <taxon>Caerostris</taxon>
    </lineage>
</organism>
<protein>
    <recommendedName>
        <fullName evidence="1">Peptidase S1 domain-containing protein</fullName>
    </recommendedName>
</protein>
<dbReference type="Proteomes" id="UP001054837">
    <property type="component" value="Unassembled WGS sequence"/>
</dbReference>
<name>A0AAV4V8M0_9ARAC</name>
<dbReference type="InterPro" id="IPR043504">
    <property type="entry name" value="Peptidase_S1_PA_chymotrypsin"/>
</dbReference>
<dbReference type="GO" id="GO:0004252">
    <property type="term" value="F:serine-type endopeptidase activity"/>
    <property type="evidence" value="ECO:0007669"/>
    <property type="project" value="InterPro"/>
</dbReference>
<dbReference type="InterPro" id="IPR001254">
    <property type="entry name" value="Trypsin_dom"/>
</dbReference>
<comment type="caution">
    <text evidence="2">The sequence shown here is derived from an EMBL/GenBank/DDBJ whole genome shotgun (WGS) entry which is preliminary data.</text>
</comment>
<evidence type="ECO:0000259" key="1">
    <source>
        <dbReference type="Pfam" id="PF00089"/>
    </source>
</evidence>